<dbReference type="AlphaFoldDB" id="A0A0F9KTN5"/>
<proteinExistence type="predicted"/>
<sequence>MGIILKLYGDLRDKGPPLDNNLGIPCTLSLKLKNMGRVFDILKKFKIELNEISHIFVNGNYCSPSMEVKDGDRIGLFPKRMGLIFLEMT</sequence>
<evidence type="ECO:0008006" key="2">
    <source>
        <dbReference type="Google" id="ProtNLM"/>
    </source>
</evidence>
<comment type="caution">
    <text evidence="1">The sequence shown here is derived from an EMBL/GenBank/DDBJ whole genome shotgun (WGS) entry which is preliminary data.</text>
</comment>
<accession>A0A0F9KTN5</accession>
<evidence type="ECO:0000313" key="1">
    <source>
        <dbReference type="EMBL" id="KKM25463.1"/>
    </source>
</evidence>
<dbReference type="InterPro" id="IPR016155">
    <property type="entry name" value="Mopterin_synth/thiamin_S_b"/>
</dbReference>
<dbReference type="EMBL" id="LAZR01012713">
    <property type="protein sequence ID" value="KKM25463.1"/>
    <property type="molecule type" value="Genomic_DNA"/>
</dbReference>
<name>A0A0F9KTN5_9ZZZZ</name>
<reference evidence="1" key="1">
    <citation type="journal article" date="2015" name="Nature">
        <title>Complex archaea that bridge the gap between prokaryotes and eukaryotes.</title>
        <authorList>
            <person name="Spang A."/>
            <person name="Saw J.H."/>
            <person name="Jorgensen S.L."/>
            <person name="Zaremba-Niedzwiedzka K."/>
            <person name="Martijn J."/>
            <person name="Lind A.E."/>
            <person name="van Eijk R."/>
            <person name="Schleper C."/>
            <person name="Guy L."/>
            <person name="Ettema T.J."/>
        </authorList>
    </citation>
    <scope>NUCLEOTIDE SEQUENCE</scope>
</reference>
<dbReference type="SUPFAM" id="SSF54285">
    <property type="entry name" value="MoaD/ThiS"/>
    <property type="match status" value="1"/>
</dbReference>
<protein>
    <recommendedName>
        <fullName evidence="2">Ubiquitin Mut7-C domain-containing protein</fullName>
    </recommendedName>
</protein>
<organism evidence="1">
    <name type="scientific">marine sediment metagenome</name>
    <dbReference type="NCBI Taxonomy" id="412755"/>
    <lineage>
        <taxon>unclassified sequences</taxon>
        <taxon>metagenomes</taxon>
        <taxon>ecological metagenomes</taxon>
    </lineage>
</organism>
<gene>
    <name evidence="1" type="ORF">LCGC14_1594700</name>
</gene>